<gene>
    <name evidence="2" type="ORF">EPA93_25125</name>
</gene>
<evidence type="ECO:0000313" key="3">
    <source>
        <dbReference type="Proteomes" id="UP000290365"/>
    </source>
</evidence>
<accession>A0A4P6JU01</accession>
<organism evidence="2 3">
    <name type="scientific">Ktedonosporobacter rubrisoli</name>
    <dbReference type="NCBI Taxonomy" id="2509675"/>
    <lineage>
        <taxon>Bacteria</taxon>
        <taxon>Bacillati</taxon>
        <taxon>Chloroflexota</taxon>
        <taxon>Ktedonobacteria</taxon>
        <taxon>Ktedonobacterales</taxon>
        <taxon>Ktedonosporobacteraceae</taxon>
        <taxon>Ktedonosporobacter</taxon>
    </lineage>
</organism>
<dbReference type="Gene3D" id="3.30.420.40">
    <property type="match status" value="2"/>
</dbReference>
<dbReference type="PANTHER" id="PTHR18964:SF149">
    <property type="entry name" value="BIFUNCTIONAL UDP-N-ACETYLGLUCOSAMINE 2-EPIMERASE_N-ACETYLMANNOSAMINE KINASE"/>
    <property type="match status" value="1"/>
</dbReference>
<evidence type="ECO:0000256" key="1">
    <source>
        <dbReference type="ARBA" id="ARBA00006479"/>
    </source>
</evidence>
<dbReference type="InterPro" id="IPR000600">
    <property type="entry name" value="ROK"/>
</dbReference>
<dbReference type="PANTHER" id="PTHR18964">
    <property type="entry name" value="ROK (REPRESSOR, ORF, KINASE) FAMILY"/>
    <property type="match status" value="1"/>
</dbReference>
<dbReference type="KEGG" id="kbs:EPA93_25125"/>
<evidence type="ECO:0000313" key="2">
    <source>
        <dbReference type="EMBL" id="QBD79089.1"/>
    </source>
</evidence>
<sequence>MYLGIDVGGTKIQAAYMHRDRISLSKKIATPGDYATFLRALVELARETADPLEPLSSLGLGIPGTVTQRCITWVPNLPFLDGQNLAGDLAGTLGARVTIANDAQLALLGERWQGAARDRQSAALISVGTGVGGALMLDGKIVRGFHGSAGAFGWLNLDWHAPADPNHGYVELQASGRALEKLAQQNAPALTSHELIARAREGKLEGRQAVEQLGRLLGITLASIASMFDPEILIFSGGLADIFDLLEEHLKAGLYTFGSPSIRHTPIIASKLGKYAAAYGALRAAMQPESLQG</sequence>
<dbReference type="EMBL" id="CP035758">
    <property type="protein sequence ID" value="QBD79089.1"/>
    <property type="molecule type" value="Genomic_DNA"/>
</dbReference>
<protein>
    <submittedName>
        <fullName evidence="2">ROK family protein</fullName>
    </submittedName>
</protein>
<dbReference type="Pfam" id="PF00480">
    <property type="entry name" value="ROK"/>
    <property type="match status" value="1"/>
</dbReference>
<dbReference type="SUPFAM" id="SSF53067">
    <property type="entry name" value="Actin-like ATPase domain"/>
    <property type="match status" value="1"/>
</dbReference>
<name>A0A4P6JU01_KTERU</name>
<keyword evidence="3" id="KW-1185">Reference proteome</keyword>
<dbReference type="OrthoDB" id="9810372at2"/>
<dbReference type="AlphaFoldDB" id="A0A4P6JU01"/>
<comment type="similarity">
    <text evidence="1">Belongs to the ROK (NagC/XylR) family.</text>
</comment>
<dbReference type="RefSeq" id="WP_129890142.1">
    <property type="nucleotide sequence ID" value="NZ_CP035758.1"/>
</dbReference>
<reference evidence="2 3" key="1">
    <citation type="submission" date="2019-01" db="EMBL/GenBank/DDBJ databases">
        <title>Ktedonosporobacter rubrisoli SCAWS-G2.</title>
        <authorList>
            <person name="Huang Y."/>
            <person name="Yan B."/>
        </authorList>
    </citation>
    <scope>NUCLEOTIDE SEQUENCE [LARGE SCALE GENOMIC DNA]</scope>
    <source>
        <strain evidence="2 3">SCAWS-G2</strain>
    </source>
</reference>
<dbReference type="Proteomes" id="UP000290365">
    <property type="component" value="Chromosome"/>
</dbReference>
<dbReference type="InterPro" id="IPR043129">
    <property type="entry name" value="ATPase_NBD"/>
</dbReference>
<proteinExistence type="inferred from homology"/>